<dbReference type="Ensembl" id="ENSMZET00005029163.1">
    <property type="protein sequence ID" value="ENSMZEP00005028265.1"/>
    <property type="gene ID" value="ENSMZEG00005021077.1"/>
</dbReference>
<protein>
    <submittedName>
        <fullName evidence="1">Uncharacterized LOC106675254</fullName>
    </submittedName>
</protein>
<dbReference type="STRING" id="106582.ENSMZEP00005028265"/>
<dbReference type="PANTHER" id="PTHR16155">
    <property type="entry name" value="DED DOMAIN-CONTAINING PROTEIN"/>
    <property type="match status" value="1"/>
</dbReference>
<sequence>MANGPALSTAKGGEVYVRSEFRDSCTMLHVLHANQFEGEIFDPALTGKTEENFYRGGPPQWLNFYISEQAESLGTAFIKRDGYEKLREQIQKKRTFPGISAVKLTHQPGCGGTTMAMQVMWDLRKTFRCAVLTGSTSDMAKVAKEVVQLFTAGSRNDQNTVLLLVNEKKILEDLEINIMMTVAEQKIVTRMPVVIFLSCVRNNAPQQSDHVVLKNTLSDNEKDKFDKKKEELQKRYKDKCEQFHGFNIMQSNFSQDYVREACAALENCKKTNQSLKLAAFLCLLNAYVPGSYLLESQCLDFLRHEDYDDLSLEDQMQPFSHLIITFQEDGRAEKKVRMAHTMIAQYCTELLAKAGVTRSDTTRNFVNTFCRDPIPLWFLGFVKEMLTKREMKQEVDQVNSTDIKQKKFSRLILDIEMMEGKEQCATVLEVASNTFGQNPFFPQALARFYYIELKDYNQAEMWAQRAIERDPQNSFVADTLGQVHKNHLMNNEVSEPRDILRLAKKAIKAFEDEEKLAEDEDGPDMKKHGNIKVSPFYNFRGQFGYLQVCKTLHKKLVSQNETWEKVLTKKVSMGSVLELLGDNKLQRFNDLILSLQDDIERKCMFLEKFQTYSKPKMEKDDPEYISKDTSECYQKYVDNTTAKQLIQMFQEGNLDDQSVEVLSFLVKQYTQSELEDISTKCREMCPSADSEAALVNNILTLFIGKMPSSKKDPPELHMFSLLWYWAGNQGQCDYDLSELTQQMYKSYENTYKKYFRNRYLLPVFFIGKGEGVKRIVHRNVIEKHLKVIEADWSDNWKKEEIFRNPAVQELLLRLDGEVRNYKVYTRVGGKEIKIDANVRNKIWKPRSVTFYLGFTIRGPVAFDIQRKTADTGLLKLRMANGPALSTAKGGEVYVRSEFRDSCTMLHVLHANQFEGENFDPALTGKTEENFYRGAPPQWLNFYISEQAESLGTAFIKRDGHEKLREQIQKKRTFPGISTVKLTHQPGCGGTTMAMQVMWDLRKSFRCAVLTGSTSDMAKVAKEVVQLFTAGSRNNQNTVLLLVNEKKILEDLEINIMMTVAEQKIVTRMPVVIFLSCVRNNAPQQSDHVVLKNTLSDNEKKNFDKKKEELQKRYKDKCEQFHGFNIMQSNFSQDYVREACAALENSKKTNKPRKTQLAAFLCLLNAYVPGSYLLESQCLDFLGHEDYDDLSLEDQTQPFSHLIITFQEDGRAEKKVHMAHTMIAQYCTELLAKAGVTRSDTTRNFLNSFCRDPIPLWLLGFVKEMLTKREMKQEVDQVNSTDIKQKKFSRLILDIEMMEGKEQCATVLKVASNTFGQNPFFPQALARFYYIELKDYNQAEMWAQRAIERDPQNSFVADTLGQVHKNHLMNNEVSEPRDILRLAKKAIKAFEDEEKLAEDEDGPDMKKHGNIKVSPFYNFRGQFGYLQVCKTLHKKLVSQNETWEKVLTKKVSMGSVLELLGDNKLQRFNDLILSLQDDIERKCMFLEKFQTYSKPKMEKDDPEYISKDTSECYQKYVDNTTAKQLIQMFQDRNLDDQSVEVLSFLVKQYTQSELEDISTKCREMCPSADSEAALVNNILSLFIGKMPSSKKDPPELHMFSLLWYWAGNQGQCDYDLSELTQQMYKSYENTYKKYFRNRYLLPVFFIGKGEGVKRIVHRNVIEKHLKVIEADWSDNWKKEEIFRNPAVQELLLRLDGEVRNYKVYTRVGGKEIKIDANVRNSLWKPRSVAFYLGFTIRGPVAFDIQRKTADTDHSVMDLSGTALTNDVKDTKDNEGH</sequence>
<proteinExistence type="predicted"/>
<dbReference type="SUPFAM" id="SSF48452">
    <property type="entry name" value="TPR-like"/>
    <property type="match status" value="1"/>
</dbReference>
<dbReference type="KEGG" id="mze:106675254"/>
<dbReference type="Pfam" id="PF13181">
    <property type="entry name" value="TPR_8"/>
    <property type="match status" value="2"/>
</dbReference>
<reference evidence="1" key="1">
    <citation type="submission" date="2025-08" db="UniProtKB">
        <authorList>
            <consortium name="Ensembl"/>
        </authorList>
    </citation>
    <scope>IDENTIFICATION</scope>
</reference>
<dbReference type="InterPro" id="IPR011990">
    <property type="entry name" value="TPR-like_helical_dom_sf"/>
</dbReference>
<dbReference type="InterPro" id="IPR019734">
    <property type="entry name" value="TPR_rpt"/>
</dbReference>
<evidence type="ECO:0000313" key="2">
    <source>
        <dbReference type="Proteomes" id="UP000265160"/>
    </source>
</evidence>
<accession>A0A3P9D0V0</accession>
<evidence type="ECO:0000313" key="1">
    <source>
        <dbReference type="Ensembl" id="ENSMZEP00005028265.1"/>
    </source>
</evidence>
<dbReference type="GeneTree" id="ENSGT00390000013973"/>
<reference evidence="1" key="2">
    <citation type="submission" date="2025-09" db="UniProtKB">
        <authorList>
            <consortium name="Ensembl"/>
        </authorList>
    </citation>
    <scope>IDENTIFICATION</scope>
</reference>
<keyword evidence="2" id="KW-1185">Reference proteome</keyword>
<dbReference type="Gene3D" id="1.25.40.10">
    <property type="entry name" value="Tetratricopeptide repeat domain"/>
    <property type="match status" value="2"/>
</dbReference>
<dbReference type="RefSeq" id="XP_024654898.1">
    <property type="nucleotide sequence ID" value="XM_024799130.1"/>
</dbReference>
<dbReference type="GO" id="GO:0005737">
    <property type="term" value="C:cytoplasm"/>
    <property type="evidence" value="ECO:0007669"/>
    <property type="project" value="TreeGrafter"/>
</dbReference>
<name>A0A3P9D0V0_9CICH</name>
<organism evidence="1 2">
    <name type="scientific">Maylandia zebra</name>
    <name type="common">zebra mbuna</name>
    <dbReference type="NCBI Taxonomy" id="106582"/>
    <lineage>
        <taxon>Eukaryota</taxon>
        <taxon>Metazoa</taxon>
        <taxon>Chordata</taxon>
        <taxon>Craniata</taxon>
        <taxon>Vertebrata</taxon>
        <taxon>Euteleostomi</taxon>
        <taxon>Actinopterygii</taxon>
        <taxon>Neopterygii</taxon>
        <taxon>Teleostei</taxon>
        <taxon>Neoteleostei</taxon>
        <taxon>Acanthomorphata</taxon>
        <taxon>Ovalentaria</taxon>
        <taxon>Cichlomorphae</taxon>
        <taxon>Cichliformes</taxon>
        <taxon>Cichlidae</taxon>
        <taxon>African cichlids</taxon>
        <taxon>Pseudocrenilabrinae</taxon>
        <taxon>Haplochromini</taxon>
        <taxon>Maylandia</taxon>
        <taxon>Maylandia zebra complex</taxon>
    </lineage>
</organism>
<dbReference type="Proteomes" id="UP000265160">
    <property type="component" value="Unplaced"/>
</dbReference>
<dbReference type="PANTHER" id="PTHR16155:SF18">
    <property type="entry name" value="STERILE ALPHA MOTIF DOMAIN-CONTAINING PROTEIN 9-LIKE"/>
    <property type="match status" value="1"/>
</dbReference>